<keyword evidence="3" id="KW-1185">Reference proteome</keyword>
<name>A0A7W7Y6Q8_9BACT</name>
<keyword evidence="1" id="KW-0812">Transmembrane</keyword>
<keyword evidence="1" id="KW-1133">Transmembrane helix</keyword>
<protein>
    <submittedName>
        <fullName evidence="2">Uncharacterized protein</fullName>
    </submittedName>
</protein>
<dbReference type="RefSeq" id="WP_184337443.1">
    <property type="nucleotide sequence ID" value="NZ_JACHIG010000001.1"/>
</dbReference>
<comment type="caution">
    <text evidence="2">The sequence shown here is derived from an EMBL/GenBank/DDBJ whole genome shotgun (WGS) entry which is preliminary data.</text>
</comment>
<dbReference type="AlphaFoldDB" id="A0A7W7Y6Q8"/>
<feature type="transmembrane region" description="Helical" evidence="1">
    <location>
        <begin position="12"/>
        <end position="36"/>
    </location>
</feature>
<sequence length="208" mass="23230">MNDERRIDRMAGCACLGKGMLAAGAVAVALFCLLHLNQCFFMTDSGGVQMQVRAVAKDLQMALELYRADYHRFPVPAPSASHSDLALRSRGLMLPVLIGKDVEGLNLKQIKFIDLPMARDRKSGLWNDDAEWVLSDRWGEPFYIVLDTNGDGKIANPESAADRSDSEYAKLETYPPPAELPLGVIVYSAGKDRDPKTWRDNICTWRWP</sequence>
<evidence type="ECO:0000256" key="1">
    <source>
        <dbReference type="SAM" id="Phobius"/>
    </source>
</evidence>
<evidence type="ECO:0000313" key="2">
    <source>
        <dbReference type="EMBL" id="MBB5030622.1"/>
    </source>
</evidence>
<gene>
    <name evidence="2" type="ORF">HNQ65_000176</name>
</gene>
<evidence type="ECO:0000313" key="3">
    <source>
        <dbReference type="Proteomes" id="UP000590740"/>
    </source>
</evidence>
<organism evidence="2 3">
    <name type="scientific">Prosthecobacter vanneervenii</name>
    <dbReference type="NCBI Taxonomy" id="48466"/>
    <lineage>
        <taxon>Bacteria</taxon>
        <taxon>Pseudomonadati</taxon>
        <taxon>Verrucomicrobiota</taxon>
        <taxon>Verrucomicrobiia</taxon>
        <taxon>Verrucomicrobiales</taxon>
        <taxon>Verrucomicrobiaceae</taxon>
        <taxon>Prosthecobacter</taxon>
    </lineage>
</organism>
<accession>A0A7W7Y6Q8</accession>
<dbReference type="Proteomes" id="UP000590740">
    <property type="component" value="Unassembled WGS sequence"/>
</dbReference>
<keyword evidence="1" id="KW-0472">Membrane</keyword>
<proteinExistence type="predicted"/>
<reference evidence="2 3" key="1">
    <citation type="submission" date="2020-08" db="EMBL/GenBank/DDBJ databases">
        <title>Genomic Encyclopedia of Type Strains, Phase IV (KMG-IV): sequencing the most valuable type-strain genomes for metagenomic binning, comparative biology and taxonomic classification.</title>
        <authorList>
            <person name="Goeker M."/>
        </authorList>
    </citation>
    <scope>NUCLEOTIDE SEQUENCE [LARGE SCALE GENOMIC DNA]</scope>
    <source>
        <strain evidence="2 3">DSM 12252</strain>
    </source>
</reference>
<dbReference type="EMBL" id="JACHIG010000001">
    <property type="protein sequence ID" value="MBB5030622.1"/>
    <property type="molecule type" value="Genomic_DNA"/>
</dbReference>
<dbReference type="Gene3D" id="3.30.700.10">
    <property type="entry name" value="Glycoprotein, Type 4 Pilin"/>
    <property type="match status" value="1"/>
</dbReference>